<feature type="region of interest" description="Disordered" evidence="1">
    <location>
        <begin position="65"/>
        <end position="92"/>
    </location>
</feature>
<comment type="caution">
    <text evidence="2">The sequence shown here is derived from an EMBL/GenBank/DDBJ whole genome shotgun (WGS) entry which is preliminary data.</text>
</comment>
<proteinExistence type="predicted"/>
<evidence type="ECO:0000313" key="3">
    <source>
        <dbReference type="Proteomes" id="UP001358586"/>
    </source>
</evidence>
<accession>A0ABR0NZ21</accession>
<keyword evidence="3" id="KW-1185">Reference proteome</keyword>
<dbReference type="Proteomes" id="UP001358586">
    <property type="component" value="Chromosome 8"/>
</dbReference>
<sequence>MGTGEPYDLGFNVRFLTTSIIWHSGATTTTTATLICHRRCLKIICPLLMVMYLLNHRHMVLRHMEKEPSGGPHGFRHSIRPNASNGPSSNHVQIGSSSNHVQVDPSYVGDLDAFDYSNSSRSHVNTAQFGSNAGDTDSCIPMPIGTTSWYPNYGASNHVCRDTFALRDVTPYSSSLLS</sequence>
<reference evidence="2 3" key="1">
    <citation type="submission" date="2023-03" db="EMBL/GenBank/DDBJ databases">
        <title>WGS of Gossypium arboreum.</title>
        <authorList>
            <person name="Yu D."/>
        </authorList>
    </citation>
    <scope>NUCLEOTIDE SEQUENCE [LARGE SCALE GENOMIC DNA]</scope>
    <source>
        <tissue evidence="2">Leaf</tissue>
    </source>
</reference>
<dbReference type="EMBL" id="JARKNE010000008">
    <property type="protein sequence ID" value="KAK5811583.1"/>
    <property type="molecule type" value="Genomic_DNA"/>
</dbReference>
<gene>
    <name evidence="2" type="ORF">PVK06_026931</name>
</gene>
<evidence type="ECO:0000313" key="2">
    <source>
        <dbReference type="EMBL" id="KAK5811583.1"/>
    </source>
</evidence>
<evidence type="ECO:0000256" key="1">
    <source>
        <dbReference type="SAM" id="MobiDB-lite"/>
    </source>
</evidence>
<organism evidence="2 3">
    <name type="scientific">Gossypium arboreum</name>
    <name type="common">Tree cotton</name>
    <name type="synonym">Gossypium nanking</name>
    <dbReference type="NCBI Taxonomy" id="29729"/>
    <lineage>
        <taxon>Eukaryota</taxon>
        <taxon>Viridiplantae</taxon>
        <taxon>Streptophyta</taxon>
        <taxon>Embryophyta</taxon>
        <taxon>Tracheophyta</taxon>
        <taxon>Spermatophyta</taxon>
        <taxon>Magnoliopsida</taxon>
        <taxon>eudicotyledons</taxon>
        <taxon>Gunneridae</taxon>
        <taxon>Pentapetalae</taxon>
        <taxon>rosids</taxon>
        <taxon>malvids</taxon>
        <taxon>Malvales</taxon>
        <taxon>Malvaceae</taxon>
        <taxon>Malvoideae</taxon>
        <taxon>Gossypium</taxon>
    </lineage>
</organism>
<name>A0ABR0NZ21_GOSAR</name>
<protein>
    <submittedName>
        <fullName evidence="2">Uncharacterized protein</fullName>
    </submittedName>
</protein>
<feature type="compositionally biased region" description="Polar residues" evidence="1">
    <location>
        <begin position="81"/>
        <end position="92"/>
    </location>
</feature>